<keyword evidence="2 9" id="KW-0813">Transport</keyword>
<sequence>MRKLEHLFVTLNATAVILCLIAMSGIVFANVSLRGLTNHSIPWADEVARYLMIWMTFLGAGLVLRQGGHVAITNLQDALPGRAQIALRAALVLLLLGFFLFMAWVGRDYMLRMQFQRTPATRIPFSYVYAAMPVGFGLLIVHLLLVARGFVCAGRYRSDEGAPAHG</sequence>
<evidence type="ECO:0000256" key="6">
    <source>
        <dbReference type="ARBA" id="ARBA00022989"/>
    </source>
</evidence>
<proteinExistence type="inferred from homology"/>
<organism evidence="11 12">
    <name type="scientific">Plastorhodobacter daqingensis</name>
    <dbReference type="NCBI Taxonomy" id="1387281"/>
    <lineage>
        <taxon>Bacteria</taxon>
        <taxon>Pseudomonadati</taxon>
        <taxon>Pseudomonadota</taxon>
        <taxon>Alphaproteobacteria</taxon>
        <taxon>Rhodobacterales</taxon>
        <taxon>Paracoccaceae</taxon>
        <taxon>Plastorhodobacter</taxon>
    </lineage>
</organism>
<name>A0ABW2UJ13_9RHOB</name>
<evidence type="ECO:0000256" key="4">
    <source>
        <dbReference type="ARBA" id="ARBA00022519"/>
    </source>
</evidence>
<evidence type="ECO:0000256" key="5">
    <source>
        <dbReference type="ARBA" id="ARBA00022692"/>
    </source>
</evidence>
<comment type="caution">
    <text evidence="11">The sequence shown here is derived from an EMBL/GenBank/DDBJ whole genome shotgun (WGS) entry which is preliminary data.</text>
</comment>
<evidence type="ECO:0000313" key="11">
    <source>
        <dbReference type="EMBL" id="MFC7703570.1"/>
    </source>
</evidence>
<accession>A0ABW2UJ13</accession>
<evidence type="ECO:0000256" key="3">
    <source>
        <dbReference type="ARBA" id="ARBA00022475"/>
    </source>
</evidence>
<dbReference type="InterPro" id="IPR007387">
    <property type="entry name" value="TRAP_DctQ"/>
</dbReference>
<keyword evidence="7 9" id="KW-0472">Membrane</keyword>
<evidence type="ECO:0000256" key="7">
    <source>
        <dbReference type="ARBA" id="ARBA00023136"/>
    </source>
</evidence>
<keyword evidence="12" id="KW-1185">Reference proteome</keyword>
<protein>
    <recommendedName>
        <fullName evidence="9">TRAP transporter small permease protein</fullName>
    </recommendedName>
</protein>
<feature type="transmembrane region" description="Helical" evidence="9">
    <location>
        <begin position="7"/>
        <end position="27"/>
    </location>
</feature>
<keyword evidence="5 9" id="KW-0812">Transmembrane</keyword>
<feature type="domain" description="Tripartite ATP-independent periplasmic transporters DctQ component" evidence="10">
    <location>
        <begin position="23"/>
        <end position="145"/>
    </location>
</feature>
<feature type="transmembrane region" description="Helical" evidence="9">
    <location>
        <begin position="47"/>
        <end position="64"/>
    </location>
</feature>
<dbReference type="Proteomes" id="UP001596516">
    <property type="component" value="Unassembled WGS sequence"/>
</dbReference>
<reference evidence="12" key="1">
    <citation type="journal article" date="2019" name="Int. J. Syst. Evol. Microbiol.">
        <title>The Global Catalogue of Microorganisms (GCM) 10K type strain sequencing project: providing services to taxonomists for standard genome sequencing and annotation.</title>
        <authorList>
            <consortium name="The Broad Institute Genomics Platform"/>
            <consortium name="The Broad Institute Genome Sequencing Center for Infectious Disease"/>
            <person name="Wu L."/>
            <person name="Ma J."/>
        </authorList>
    </citation>
    <scope>NUCLEOTIDE SEQUENCE [LARGE SCALE GENOMIC DNA]</scope>
    <source>
        <strain evidence="12">CGMCC 1.12750</strain>
    </source>
</reference>
<dbReference type="Pfam" id="PF04290">
    <property type="entry name" value="DctQ"/>
    <property type="match status" value="1"/>
</dbReference>
<dbReference type="InterPro" id="IPR055348">
    <property type="entry name" value="DctQ"/>
</dbReference>
<dbReference type="PANTHER" id="PTHR35011:SF2">
    <property type="entry name" value="2,3-DIKETO-L-GULONATE TRAP TRANSPORTER SMALL PERMEASE PROTEIN YIAM"/>
    <property type="match status" value="1"/>
</dbReference>
<comment type="subunit">
    <text evidence="9">The complex comprises the extracytoplasmic solute receptor protein and the two transmembrane proteins.</text>
</comment>
<keyword evidence="3" id="KW-1003">Cell membrane</keyword>
<dbReference type="RefSeq" id="WP_377400740.1">
    <property type="nucleotide sequence ID" value="NZ_JBHTFQ010000002.1"/>
</dbReference>
<keyword evidence="6 9" id="KW-1133">Transmembrane helix</keyword>
<evidence type="ECO:0000256" key="2">
    <source>
        <dbReference type="ARBA" id="ARBA00022448"/>
    </source>
</evidence>
<feature type="transmembrane region" description="Helical" evidence="9">
    <location>
        <begin position="85"/>
        <end position="106"/>
    </location>
</feature>
<dbReference type="PANTHER" id="PTHR35011">
    <property type="entry name" value="2,3-DIKETO-L-GULONATE TRAP TRANSPORTER SMALL PERMEASE PROTEIN YIAM"/>
    <property type="match status" value="1"/>
</dbReference>
<evidence type="ECO:0000256" key="9">
    <source>
        <dbReference type="RuleBase" id="RU369079"/>
    </source>
</evidence>
<evidence type="ECO:0000259" key="10">
    <source>
        <dbReference type="Pfam" id="PF04290"/>
    </source>
</evidence>
<comment type="function">
    <text evidence="9">Part of the tripartite ATP-independent periplasmic (TRAP) transport system.</text>
</comment>
<evidence type="ECO:0000256" key="8">
    <source>
        <dbReference type="ARBA" id="ARBA00038436"/>
    </source>
</evidence>
<comment type="similarity">
    <text evidence="8 9">Belongs to the TRAP transporter small permease family.</text>
</comment>
<gene>
    <name evidence="11" type="ORF">ACFQXB_05110</name>
</gene>
<comment type="subcellular location">
    <subcellularLocation>
        <location evidence="1 9">Cell inner membrane</location>
        <topology evidence="1 9">Multi-pass membrane protein</topology>
    </subcellularLocation>
</comment>
<keyword evidence="4 9" id="KW-0997">Cell inner membrane</keyword>
<dbReference type="EMBL" id="JBHTFQ010000002">
    <property type="protein sequence ID" value="MFC7703570.1"/>
    <property type="molecule type" value="Genomic_DNA"/>
</dbReference>
<evidence type="ECO:0000313" key="12">
    <source>
        <dbReference type="Proteomes" id="UP001596516"/>
    </source>
</evidence>
<evidence type="ECO:0000256" key="1">
    <source>
        <dbReference type="ARBA" id="ARBA00004429"/>
    </source>
</evidence>
<feature type="transmembrane region" description="Helical" evidence="9">
    <location>
        <begin position="126"/>
        <end position="147"/>
    </location>
</feature>